<protein>
    <recommendedName>
        <fullName evidence="4">HMG box domain-containing protein</fullName>
    </recommendedName>
</protein>
<evidence type="ECO:0000256" key="1">
    <source>
        <dbReference type="SAM" id="MobiDB-lite"/>
    </source>
</evidence>
<reference evidence="2 3" key="1">
    <citation type="submission" date="2023-03" db="EMBL/GenBank/DDBJ databases">
        <title>Genome insight into feeding habits of ladybird beetles.</title>
        <authorList>
            <person name="Li H.-S."/>
            <person name="Huang Y.-H."/>
            <person name="Pang H."/>
        </authorList>
    </citation>
    <scope>NUCLEOTIDE SEQUENCE [LARGE SCALE GENOMIC DNA]</scope>
    <source>
        <strain evidence="2">SYSU_2023b</strain>
        <tissue evidence="2">Whole body</tissue>
    </source>
</reference>
<evidence type="ECO:0008006" key="4">
    <source>
        <dbReference type="Google" id="ProtNLM"/>
    </source>
</evidence>
<dbReference type="Gene3D" id="1.10.30.10">
    <property type="entry name" value="High mobility group box domain"/>
    <property type="match status" value="1"/>
</dbReference>
<dbReference type="GO" id="GO:0005634">
    <property type="term" value="C:nucleus"/>
    <property type="evidence" value="ECO:0007669"/>
    <property type="project" value="UniProtKB-ARBA"/>
</dbReference>
<dbReference type="Proteomes" id="UP001431783">
    <property type="component" value="Unassembled WGS sequence"/>
</dbReference>
<evidence type="ECO:0000313" key="3">
    <source>
        <dbReference type="Proteomes" id="UP001431783"/>
    </source>
</evidence>
<dbReference type="InterPro" id="IPR036910">
    <property type="entry name" value="HMG_box_dom_sf"/>
</dbReference>
<organism evidence="2 3">
    <name type="scientific">Henosepilachna vigintioctopunctata</name>
    <dbReference type="NCBI Taxonomy" id="420089"/>
    <lineage>
        <taxon>Eukaryota</taxon>
        <taxon>Metazoa</taxon>
        <taxon>Ecdysozoa</taxon>
        <taxon>Arthropoda</taxon>
        <taxon>Hexapoda</taxon>
        <taxon>Insecta</taxon>
        <taxon>Pterygota</taxon>
        <taxon>Neoptera</taxon>
        <taxon>Endopterygota</taxon>
        <taxon>Coleoptera</taxon>
        <taxon>Polyphaga</taxon>
        <taxon>Cucujiformia</taxon>
        <taxon>Coccinelloidea</taxon>
        <taxon>Coccinellidae</taxon>
        <taxon>Epilachninae</taxon>
        <taxon>Epilachnini</taxon>
        <taxon>Henosepilachna</taxon>
    </lineage>
</organism>
<name>A0AAW1V341_9CUCU</name>
<feature type="region of interest" description="Disordered" evidence="1">
    <location>
        <begin position="1"/>
        <end position="29"/>
    </location>
</feature>
<sequence>MANITSKHVSASKRQTKTQPKKKRGPVTPNPFLNFFLDKCNAKQNSKLHKFAQKISEEWIEMNYTEKTPYYQLADKVRKKKLERMCEIAKKKKNRYDTSKNLQDSTLEFCPYPSFYNEDNSENIRNNETFQEDFLEDNATNLNSSDIVVSQMHDQELISKIAKKVDNSDSISKFSVCSKDIPSFSSNHSLKNYCCLNN</sequence>
<comment type="caution">
    <text evidence="2">The sequence shown here is derived from an EMBL/GenBank/DDBJ whole genome shotgun (WGS) entry which is preliminary data.</text>
</comment>
<proteinExistence type="predicted"/>
<accession>A0AAW1V341</accession>
<gene>
    <name evidence="2" type="ORF">WA026_000101</name>
</gene>
<dbReference type="EMBL" id="JARQZJ010000121">
    <property type="protein sequence ID" value="KAK9887788.1"/>
    <property type="molecule type" value="Genomic_DNA"/>
</dbReference>
<keyword evidence="3" id="KW-1185">Reference proteome</keyword>
<dbReference type="SUPFAM" id="SSF47095">
    <property type="entry name" value="HMG-box"/>
    <property type="match status" value="1"/>
</dbReference>
<feature type="compositionally biased region" description="Basic residues" evidence="1">
    <location>
        <begin position="10"/>
        <end position="25"/>
    </location>
</feature>
<dbReference type="AlphaFoldDB" id="A0AAW1V341"/>
<evidence type="ECO:0000313" key="2">
    <source>
        <dbReference type="EMBL" id="KAK9887788.1"/>
    </source>
</evidence>